<name>A0A3S9WFV6_9MICO</name>
<reference evidence="1 2" key="1">
    <citation type="submission" date="2018-08" db="EMBL/GenBank/DDBJ databases">
        <title>Microbacterium oxydans strain HG3.</title>
        <authorList>
            <person name="ORTET P."/>
        </authorList>
    </citation>
    <scope>NUCLEOTIDE SEQUENCE [LARGE SCALE GENOMIC DNA]</scope>
    <source>
        <strain evidence="1 2">HG3</strain>
    </source>
</reference>
<dbReference type="AlphaFoldDB" id="A0A3S9WFV6"/>
<sequence>MSGTPLRVAFAGLAHSHPYTDAANVRALGAEVVGVHDADTAAAGEFAARFGGVVVASLEELAVLRPDLVIATPRPHEVAPFLRSLGGGVAPVFANKVIAATASQLAEVDRALAASSVAVGTSSVLRFAPALSGLAAQIAPFLQTLDDVLALRVHAQHDNAGFRVPARSWQDDPQQGGGTAVTVGVHAWEMVDVLLPGAALVSGSGWTRVRRGSSTVSEDAAGIDGLLRVPGAQRDVPVQALVTGTPGPDAYTLEVVTAEGIRALALDVDDANTELGFHGLIRALLDAAAHGATVAPWTSARAVVANTIHAADIARGQA</sequence>
<keyword evidence="1" id="KW-0560">Oxidoreductase</keyword>
<gene>
    <name evidence="1" type="primary">ntdC</name>
    <name evidence="1" type="ORF">CVS54_00222</name>
</gene>
<dbReference type="KEGG" id="moy:CVS54_00222"/>
<dbReference type="InterPro" id="IPR036291">
    <property type="entry name" value="NAD(P)-bd_dom_sf"/>
</dbReference>
<dbReference type="RefSeq" id="WP_127011536.1">
    <property type="nucleotide sequence ID" value="NZ_CP031422.1"/>
</dbReference>
<dbReference type="SUPFAM" id="SSF51735">
    <property type="entry name" value="NAD(P)-binding Rossmann-fold domains"/>
    <property type="match status" value="1"/>
</dbReference>
<protein>
    <submittedName>
        <fullName evidence="1">Glucose-6-phosphate 3-dehydrogenase</fullName>
        <ecNumber evidence="1">1.1.1.361</ecNumber>
    </submittedName>
</protein>
<dbReference type="Proteomes" id="UP000274841">
    <property type="component" value="Chromosome"/>
</dbReference>
<dbReference type="Gene3D" id="3.40.50.720">
    <property type="entry name" value="NAD(P)-binding Rossmann-like Domain"/>
    <property type="match status" value="1"/>
</dbReference>
<accession>A0A3S9WFV6</accession>
<proteinExistence type="predicted"/>
<dbReference type="EMBL" id="CP031422">
    <property type="protein sequence ID" value="AZS38925.1"/>
    <property type="molecule type" value="Genomic_DNA"/>
</dbReference>
<evidence type="ECO:0000313" key="2">
    <source>
        <dbReference type="Proteomes" id="UP000274841"/>
    </source>
</evidence>
<dbReference type="Gene3D" id="3.30.360.10">
    <property type="entry name" value="Dihydrodipicolinate Reductase, domain 2"/>
    <property type="match status" value="1"/>
</dbReference>
<evidence type="ECO:0000313" key="1">
    <source>
        <dbReference type="EMBL" id="AZS38925.1"/>
    </source>
</evidence>
<dbReference type="GO" id="GO:0103074">
    <property type="term" value="F:glucose-6-phosphate 3-dehydrogenase activity"/>
    <property type="evidence" value="ECO:0007669"/>
    <property type="project" value="UniProtKB-EC"/>
</dbReference>
<organism evidence="1 2">
    <name type="scientific">Microbacterium oxydans</name>
    <dbReference type="NCBI Taxonomy" id="82380"/>
    <lineage>
        <taxon>Bacteria</taxon>
        <taxon>Bacillati</taxon>
        <taxon>Actinomycetota</taxon>
        <taxon>Actinomycetes</taxon>
        <taxon>Micrococcales</taxon>
        <taxon>Microbacteriaceae</taxon>
        <taxon>Microbacterium</taxon>
    </lineage>
</organism>
<dbReference type="EC" id="1.1.1.361" evidence="1"/>